<comment type="caution">
    <text evidence="7">The sequence shown here is derived from an EMBL/GenBank/DDBJ whole genome shotgun (WGS) entry which is preliminary data.</text>
</comment>
<dbReference type="InterPro" id="IPR037099">
    <property type="entry name" value="Fum_R/Succ_DH_flav-like_C_sf"/>
</dbReference>
<proteinExistence type="predicted"/>
<keyword evidence="8" id="KW-1185">Reference proteome</keyword>
<evidence type="ECO:0000256" key="2">
    <source>
        <dbReference type="ARBA" id="ARBA00022630"/>
    </source>
</evidence>
<dbReference type="Gene3D" id="1.20.58.100">
    <property type="entry name" value="Fumarate reductase/succinate dehydrogenase flavoprotein-like, C-terminal domain"/>
    <property type="match status" value="1"/>
</dbReference>
<evidence type="ECO:0000259" key="5">
    <source>
        <dbReference type="Pfam" id="PF00890"/>
    </source>
</evidence>
<dbReference type="InterPro" id="IPR003953">
    <property type="entry name" value="FAD-dep_OxRdtase_2_FAD-bd"/>
</dbReference>
<dbReference type="OrthoDB" id="1675500at2759"/>
<dbReference type="PANTHER" id="PTHR42716:SF2">
    <property type="entry name" value="L-ASPARTATE OXIDASE, CHLOROPLASTIC"/>
    <property type="match status" value="1"/>
</dbReference>
<evidence type="ECO:0000259" key="6">
    <source>
        <dbReference type="Pfam" id="PF02910"/>
    </source>
</evidence>
<dbReference type="Proteomes" id="UP001152561">
    <property type="component" value="Unassembled WGS sequence"/>
</dbReference>
<evidence type="ECO:0000256" key="1">
    <source>
        <dbReference type="ARBA" id="ARBA00001974"/>
    </source>
</evidence>
<gene>
    <name evidence="7" type="ORF">K7X08_027169</name>
</gene>
<organism evidence="7 8">
    <name type="scientific">Anisodus acutangulus</name>
    <dbReference type="NCBI Taxonomy" id="402998"/>
    <lineage>
        <taxon>Eukaryota</taxon>
        <taxon>Viridiplantae</taxon>
        <taxon>Streptophyta</taxon>
        <taxon>Embryophyta</taxon>
        <taxon>Tracheophyta</taxon>
        <taxon>Spermatophyta</taxon>
        <taxon>Magnoliopsida</taxon>
        <taxon>eudicotyledons</taxon>
        <taxon>Gunneridae</taxon>
        <taxon>Pentapetalae</taxon>
        <taxon>asterids</taxon>
        <taxon>lamiids</taxon>
        <taxon>Solanales</taxon>
        <taxon>Solanaceae</taxon>
        <taxon>Solanoideae</taxon>
        <taxon>Hyoscyameae</taxon>
        <taxon>Anisodus</taxon>
    </lineage>
</organism>
<feature type="domain" description="FAD-dependent oxidoreductase 2 FAD-binding" evidence="5">
    <location>
        <begin position="112"/>
        <end position="141"/>
    </location>
</feature>
<dbReference type="EMBL" id="JAJAGQ010000006">
    <property type="protein sequence ID" value="KAJ8560979.1"/>
    <property type="molecule type" value="Genomic_DNA"/>
</dbReference>
<dbReference type="Pfam" id="PF00890">
    <property type="entry name" value="FAD_binding_2"/>
    <property type="match status" value="1"/>
</dbReference>
<dbReference type="Gene3D" id="3.50.50.60">
    <property type="entry name" value="FAD/NAD(P)-binding domain"/>
    <property type="match status" value="1"/>
</dbReference>
<evidence type="ECO:0000313" key="7">
    <source>
        <dbReference type="EMBL" id="KAJ8560979.1"/>
    </source>
</evidence>
<accession>A0A9Q1MMB4</accession>
<dbReference type="InterPro" id="IPR036188">
    <property type="entry name" value="FAD/NAD-bd_sf"/>
</dbReference>
<evidence type="ECO:0000313" key="8">
    <source>
        <dbReference type="Proteomes" id="UP001152561"/>
    </source>
</evidence>
<dbReference type="InterPro" id="IPR015939">
    <property type="entry name" value="Fum_Rdtase/Succ_DH_flav-like_C"/>
</dbReference>
<protein>
    <recommendedName>
        <fullName evidence="9">L-aspartate oxidase</fullName>
    </recommendedName>
</protein>
<feature type="domain" description="Fumarate reductase/succinate dehydrogenase flavoprotein-like C-terminal" evidence="6">
    <location>
        <begin position="165"/>
        <end position="235"/>
    </location>
</feature>
<dbReference type="SUPFAM" id="SSF51905">
    <property type="entry name" value="FAD/NAD(P)-binding domain"/>
    <property type="match status" value="1"/>
</dbReference>
<keyword evidence="4" id="KW-0560">Oxidoreductase</keyword>
<dbReference type="SUPFAM" id="SSF46977">
    <property type="entry name" value="Succinate dehydrogenase/fumarate reductase flavoprotein C-terminal domain"/>
    <property type="match status" value="1"/>
</dbReference>
<sequence length="236" mass="26588">MDGGRIYYVEAGRSTDRLTFVEEVLNCVHYLVLECYLYLTYNQVVEPVELKANEFFVVTSAQVYLGVSFTSIIGDIATIVSWCFGALEFAKWFLHAFVVVSSKWSVWAGLDGETNVRGLYVAGEVACTGLHGGNRLASNSLAEALVFARRAVQPSIDHMNTREVRKELQSIMREYVGIVRSTSRLTLAEKRIKELELKWETYLFQHGWEPTMVGLEACEMRNLFCCAKLVVSSALS</sequence>
<reference evidence="8" key="1">
    <citation type="journal article" date="2023" name="Proc. Natl. Acad. Sci. U.S.A.">
        <title>Genomic and structural basis for evolution of tropane alkaloid biosynthesis.</title>
        <authorList>
            <person name="Wanga Y.-J."/>
            <person name="Taina T."/>
            <person name="Yua J.-Y."/>
            <person name="Lia J."/>
            <person name="Xua B."/>
            <person name="Chenc J."/>
            <person name="D'Auriad J.C."/>
            <person name="Huanga J.-P."/>
            <person name="Huanga S.-X."/>
        </authorList>
    </citation>
    <scope>NUCLEOTIDE SEQUENCE [LARGE SCALE GENOMIC DNA]</scope>
    <source>
        <strain evidence="8">cv. KIB-2019</strain>
    </source>
</reference>
<dbReference type="InterPro" id="IPR005288">
    <property type="entry name" value="NadB"/>
</dbReference>
<dbReference type="Pfam" id="PF02910">
    <property type="entry name" value="Succ_DH_flav_C"/>
    <property type="match status" value="1"/>
</dbReference>
<name>A0A9Q1MMB4_9SOLA</name>
<evidence type="ECO:0000256" key="4">
    <source>
        <dbReference type="ARBA" id="ARBA00023002"/>
    </source>
</evidence>
<dbReference type="GO" id="GO:0008734">
    <property type="term" value="F:L-aspartate oxidase activity"/>
    <property type="evidence" value="ECO:0007669"/>
    <property type="project" value="InterPro"/>
</dbReference>
<keyword evidence="2" id="KW-0285">Flavoprotein</keyword>
<evidence type="ECO:0000256" key="3">
    <source>
        <dbReference type="ARBA" id="ARBA00022827"/>
    </source>
</evidence>
<evidence type="ECO:0008006" key="9">
    <source>
        <dbReference type="Google" id="ProtNLM"/>
    </source>
</evidence>
<dbReference type="GO" id="GO:0009435">
    <property type="term" value="P:NAD+ biosynthetic process"/>
    <property type="evidence" value="ECO:0007669"/>
    <property type="project" value="InterPro"/>
</dbReference>
<keyword evidence="3" id="KW-0274">FAD</keyword>
<dbReference type="PANTHER" id="PTHR42716">
    <property type="entry name" value="L-ASPARTATE OXIDASE"/>
    <property type="match status" value="1"/>
</dbReference>
<dbReference type="AlphaFoldDB" id="A0A9Q1MMB4"/>
<comment type="cofactor">
    <cofactor evidence="1">
        <name>FAD</name>
        <dbReference type="ChEBI" id="CHEBI:57692"/>
    </cofactor>
</comment>